<protein>
    <submittedName>
        <fullName evidence="2">Uncharacterized protein</fullName>
    </submittedName>
</protein>
<accession>A0A9K3PAF7</accession>
<name>A0A9K3PAF7_9STRA</name>
<organism evidence="2 3">
    <name type="scientific">Nitzschia inconspicua</name>
    <dbReference type="NCBI Taxonomy" id="303405"/>
    <lineage>
        <taxon>Eukaryota</taxon>
        <taxon>Sar</taxon>
        <taxon>Stramenopiles</taxon>
        <taxon>Ochrophyta</taxon>
        <taxon>Bacillariophyta</taxon>
        <taxon>Bacillariophyceae</taxon>
        <taxon>Bacillariophycidae</taxon>
        <taxon>Bacillariales</taxon>
        <taxon>Bacillariaceae</taxon>
        <taxon>Nitzschia</taxon>
    </lineage>
</organism>
<feature type="region of interest" description="Disordered" evidence="1">
    <location>
        <begin position="136"/>
        <end position="162"/>
    </location>
</feature>
<reference evidence="2" key="1">
    <citation type="journal article" date="2021" name="Sci. Rep.">
        <title>Diploid genomic architecture of Nitzschia inconspicua, an elite biomass production diatom.</title>
        <authorList>
            <person name="Oliver A."/>
            <person name="Podell S."/>
            <person name="Pinowska A."/>
            <person name="Traller J.C."/>
            <person name="Smith S.R."/>
            <person name="McClure R."/>
            <person name="Beliaev A."/>
            <person name="Bohutskyi P."/>
            <person name="Hill E.A."/>
            <person name="Rabines A."/>
            <person name="Zheng H."/>
            <person name="Allen L.Z."/>
            <person name="Kuo A."/>
            <person name="Grigoriev I.V."/>
            <person name="Allen A.E."/>
            <person name="Hazlebeck D."/>
            <person name="Allen E.E."/>
        </authorList>
    </citation>
    <scope>NUCLEOTIDE SEQUENCE</scope>
    <source>
        <strain evidence="2">Hildebrandi</strain>
    </source>
</reference>
<comment type="caution">
    <text evidence="2">The sequence shown here is derived from an EMBL/GenBank/DDBJ whole genome shotgun (WGS) entry which is preliminary data.</text>
</comment>
<evidence type="ECO:0000313" key="3">
    <source>
        <dbReference type="Proteomes" id="UP000693970"/>
    </source>
</evidence>
<proteinExistence type="predicted"/>
<sequence>MRQLFPNPHLPILHTPLYLRHFVDRTTVPLSLNDVEEENEDEGIDVDDDSVEDAFEASELTEAELQRDRDLVGNEDVRADRYCRLNVAQVQDQQQIIQVLAHRRMMRWLWLSCLHQIGTTRSTLLSDKQHQLQYSQCNEREQEVDRKEGSRKSDKQNKTSLGNRNEFSKTTLLEDVRADRCCRLKVAQVQDLQQIIQVLALIEESCVGYGMYLECTRETPCHEFFQLDDTTRLKLSKGPLKFHEFKDKLSIQMLTYAPANVFYPGDRNFREVTEMSIEKRNARKRRATTESMPTATTSMSNDDQFAMMMMMMKKKEEEEEEEEEEGGRFCGDLTKYKQHLASKEMTNTRNNCFVCGEKTRTRCGMCSVGLHGHVNQGTVKGRSCYIDYHDECMFGLCRSDAAYFGRKKNQ</sequence>
<dbReference type="Proteomes" id="UP000693970">
    <property type="component" value="Unassembled WGS sequence"/>
</dbReference>
<evidence type="ECO:0000313" key="2">
    <source>
        <dbReference type="EMBL" id="KAG7339745.1"/>
    </source>
</evidence>
<dbReference type="OrthoDB" id="6378515at2759"/>
<evidence type="ECO:0000256" key="1">
    <source>
        <dbReference type="SAM" id="MobiDB-lite"/>
    </source>
</evidence>
<dbReference type="EMBL" id="JAGRRH010000030">
    <property type="protein sequence ID" value="KAG7339745.1"/>
    <property type="molecule type" value="Genomic_DNA"/>
</dbReference>
<reference evidence="2" key="2">
    <citation type="submission" date="2021-04" db="EMBL/GenBank/DDBJ databases">
        <authorList>
            <person name="Podell S."/>
        </authorList>
    </citation>
    <scope>NUCLEOTIDE SEQUENCE</scope>
    <source>
        <strain evidence="2">Hildebrandi</strain>
    </source>
</reference>
<keyword evidence="3" id="KW-1185">Reference proteome</keyword>
<dbReference type="AlphaFoldDB" id="A0A9K3PAF7"/>
<gene>
    <name evidence="2" type="ORF">IV203_028206</name>
</gene>
<feature type="compositionally biased region" description="Basic and acidic residues" evidence="1">
    <location>
        <begin position="138"/>
        <end position="157"/>
    </location>
</feature>